<accession>A0A8R7TPE9</accession>
<evidence type="ECO:0000313" key="3">
    <source>
        <dbReference type="Proteomes" id="UP000015106"/>
    </source>
</evidence>
<dbReference type="SUPFAM" id="SSF52540">
    <property type="entry name" value="P-loop containing nucleoside triphosphate hydrolases"/>
    <property type="match status" value="1"/>
</dbReference>
<dbReference type="Gramene" id="TuG1812G0200005991.01.T01">
    <property type="protein sequence ID" value="TuG1812G0200005991.01.T01.cds388539"/>
    <property type="gene ID" value="TuG1812G0200005991.01"/>
</dbReference>
<organism evidence="2 3">
    <name type="scientific">Triticum urartu</name>
    <name type="common">Red wild einkorn</name>
    <name type="synonym">Crithodium urartu</name>
    <dbReference type="NCBI Taxonomy" id="4572"/>
    <lineage>
        <taxon>Eukaryota</taxon>
        <taxon>Viridiplantae</taxon>
        <taxon>Streptophyta</taxon>
        <taxon>Embryophyta</taxon>
        <taxon>Tracheophyta</taxon>
        <taxon>Spermatophyta</taxon>
        <taxon>Magnoliopsida</taxon>
        <taxon>Liliopsida</taxon>
        <taxon>Poales</taxon>
        <taxon>Poaceae</taxon>
        <taxon>BOP clade</taxon>
        <taxon>Pooideae</taxon>
        <taxon>Triticodae</taxon>
        <taxon>Triticeae</taxon>
        <taxon>Triticinae</taxon>
        <taxon>Triticum</taxon>
    </lineage>
</organism>
<dbReference type="Proteomes" id="UP000015106">
    <property type="component" value="Chromosome 2"/>
</dbReference>
<dbReference type="Pfam" id="PF00931">
    <property type="entry name" value="NB-ARC"/>
    <property type="match status" value="1"/>
</dbReference>
<dbReference type="InterPro" id="IPR002182">
    <property type="entry name" value="NB-ARC"/>
</dbReference>
<dbReference type="Gene3D" id="3.40.50.300">
    <property type="entry name" value="P-loop containing nucleotide triphosphate hydrolases"/>
    <property type="match status" value="1"/>
</dbReference>
<evidence type="ECO:0000259" key="1">
    <source>
        <dbReference type="Pfam" id="PF00931"/>
    </source>
</evidence>
<dbReference type="GO" id="GO:0043531">
    <property type="term" value="F:ADP binding"/>
    <property type="evidence" value="ECO:0007669"/>
    <property type="project" value="InterPro"/>
</dbReference>
<reference evidence="3" key="1">
    <citation type="journal article" date="2013" name="Nature">
        <title>Draft genome of the wheat A-genome progenitor Triticum urartu.</title>
        <authorList>
            <person name="Ling H.Q."/>
            <person name="Zhao S."/>
            <person name="Liu D."/>
            <person name="Wang J."/>
            <person name="Sun H."/>
            <person name="Zhang C."/>
            <person name="Fan H."/>
            <person name="Li D."/>
            <person name="Dong L."/>
            <person name="Tao Y."/>
            <person name="Gao C."/>
            <person name="Wu H."/>
            <person name="Li Y."/>
            <person name="Cui Y."/>
            <person name="Guo X."/>
            <person name="Zheng S."/>
            <person name="Wang B."/>
            <person name="Yu K."/>
            <person name="Liang Q."/>
            <person name="Yang W."/>
            <person name="Lou X."/>
            <person name="Chen J."/>
            <person name="Feng M."/>
            <person name="Jian J."/>
            <person name="Zhang X."/>
            <person name="Luo G."/>
            <person name="Jiang Y."/>
            <person name="Liu J."/>
            <person name="Wang Z."/>
            <person name="Sha Y."/>
            <person name="Zhang B."/>
            <person name="Wu H."/>
            <person name="Tang D."/>
            <person name="Shen Q."/>
            <person name="Xue P."/>
            <person name="Zou S."/>
            <person name="Wang X."/>
            <person name="Liu X."/>
            <person name="Wang F."/>
            <person name="Yang Y."/>
            <person name="An X."/>
            <person name="Dong Z."/>
            <person name="Zhang K."/>
            <person name="Zhang X."/>
            <person name="Luo M.C."/>
            <person name="Dvorak J."/>
            <person name="Tong Y."/>
            <person name="Wang J."/>
            <person name="Yang H."/>
            <person name="Li Z."/>
            <person name="Wang D."/>
            <person name="Zhang A."/>
            <person name="Wang J."/>
        </authorList>
    </citation>
    <scope>NUCLEOTIDE SEQUENCE</scope>
    <source>
        <strain evidence="3">cv. G1812</strain>
    </source>
</reference>
<dbReference type="AlphaFoldDB" id="A0A8R7TPE9"/>
<keyword evidence="3" id="KW-1185">Reference proteome</keyword>
<sequence>MVKSMSNNERDMKLKVFSIVGFGGLGKTTLAMEVCRHLEADFQRQAQVSVSQAFGGRKDMEGLLKRVLQQIVKPKADNAQGIKEED</sequence>
<name>A0A8R7TPE9_TRIUA</name>
<dbReference type="InterPro" id="IPR027417">
    <property type="entry name" value="P-loop_NTPase"/>
</dbReference>
<reference evidence="2" key="3">
    <citation type="submission" date="2022-06" db="UniProtKB">
        <authorList>
            <consortium name="EnsemblPlants"/>
        </authorList>
    </citation>
    <scope>IDENTIFICATION</scope>
</reference>
<feature type="domain" description="NB-ARC" evidence="1">
    <location>
        <begin position="11"/>
        <end position="77"/>
    </location>
</feature>
<protein>
    <recommendedName>
        <fullName evidence="1">NB-ARC domain-containing protein</fullName>
    </recommendedName>
</protein>
<reference evidence="2" key="2">
    <citation type="submission" date="2018-03" db="EMBL/GenBank/DDBJ databases">
        <title>The Triticum urartu genome reveals the dynamic nature of wheat genome evolution.</title>
        <authorList>
            <person name="Ling H."/>
            <person name="Ma B."/>
            <person name="Shi X."/>
            <person name="Liu H."/>
            <person name="Dong L."/>
            <person name="Sun H."/>
            <person name="Cao Y."/>
            <person name="Gao Q."/>
            <person name="Zheng S."/>
            <person name="Li Y."/>
            <person name="Yu Y."/>
            <person name="Du H."/>
            <person name="Qi M."/>
            <person name="Li Y."/>
            <person name="Yu H."/>
            <person name="Cui Y."/>
            <person name="Wang N."/>
            <person name="Chen C."/>
            <person name="Wu H."/>
            <person name="Zhao Y."/>
            <person name="Zhang J."/>
            <person name="Li Y."/>
            <person name="Zhou W."/>
            <person name="Zhang B."/>
            <person name="Hu W."/>
            <person name="Eijk M."/>
            <person name="Tang J."/>
            <person name="Witsenboer H."/>
            <person name="Zhao S."/>
            <person name="Li Z."/>
            <person name="Zhang A."/>
            <person name="Wang D."/>
            <person name="Liang C."/>
        </authorList>
    </citation>
    <scope>NUCLEOTIDE SEQUENCE [LARGE SCALE GENOMIC DNA]</scope>
    <source>
        <strain evidence="2">cv. G1812</strain>
    </source>
</reference>
<evidence type="ECO:0000313" key="2">
    <source>
        <dbReference type="EnsemblPlants" id="TuG1812G0200005991.01.T01.cds388539"/>
    </source>
</evidence>
<proteinExistence type="predicted"/>
<dbReference type="EnsemblPlants" id="TuG1812G0200005991.01.T01">
    <property type="protein sequence ID" value="TuG1812G0200005991.01.T01.cds388539"/>
    <property type="gene ID" value="TuG1812G0200005991.01"/>
</dbReference>
<dbReference type="PANTHER" id="PTHR19338">
    <property type="entry name" value="TRANSLOCASE OF INNER MITOCHONDRIAL MEMBRANE 13 HOMOLOG"/>
    <property type="match status" value="1"/>
</dbReference>
<dbReference type="PANTHER" id="PTHR19338:SF48">
    <property type="entry name" value="OS12G0166600 PROTEIN"/>
    <property type="match status" value="1"/>
</dbReference>